<dbReference type="GO" id="GO:0005213">
    <property type="term" value="F:structural constituent of egg chorion"/>
    <property type="evidence" value="ECO:0007669"/>
    <property type="project" value="InterPro"/>
</dbReference>
<comment type="similarity">
    <text evidence="1 3">Belongs to the chorion protein family.</text>
</comment>
<evidence type="ECO:0000256" key="4">
    <source>
        <dbReference type="SAM" id="SignalP"/>
    </source>
</evidence>
<dbReference type="GO" id="GO:0042600">
    <property type="term" value="C:egg chorion"/>
    <property type="evidence" value="ECO:0007669"/>
    <property type="project" value="InterPro"/>
</dbReference>
<proteinExistence type="inferred from homology"/>
<keyword evidence="4" id="KW-0732">Signal</keyword>
<feature type="signal peptide" evidence="4">
    <location>
        <begin position="1"/>
        <end position="21"/>
    </location>
</feature>
<evidence type="ECO:0000256" key="2">
    <source>
        <dbReference type="ARBA" id="ARBA00022737"/>
    </source>
</evidence>
<evidence type="ECO:0000256" key="1">
    <source>
        <dbReference type="ARBA" id="ARBA00005906"/>
    </source>
</evidence>
<evidence type="ECO:0000256" key="3">
    <source>
        <dbReference type="RuleBase" id="RU004378"/>
    </source>
</evidence>
<protein>
    <recommendedName>
        <fullName evidence="7">Chorion class A protein Ld2/Ld41</fullName>
    </recommendedName>
</protein>
<name>A0AAU9TAD6_EUPED</name>
<reference evidence="5" key="1">
    <citation type="submission" date="2022-03" db="EMBL/GenBank/DDBJ databases">
        <authorList>
            <person name="Tunstrom K."/>
        </authorList>
    </citation>
    <scope>NUCLEOTIDE SEQUENCE</scope>
</reference>
<evidence type="ECO:0008006" key="7">
    <source>
        <dbReference type="Google" id="ProtNLM"/>
    </source>
</evidence>
<dbReference type="Proteomes" id="UP001153954">
    <property type="component" value="Unassembled WGS sequence"/>
</dbReference>
<evidence type="ECO:0000313" key="5">
    <source>
        <dbReference type="EMBL" id="CAH2084046.1"/>
    </source>
</evidence>
<dbReference type="Pfam" id="PF01723">
    <property type="entry name" value="Chorion_1"/>
    <property type="match status" value="1"/>
</dbReference>
<keyword evidence="6" id="KW-1185">Reference proteome</keyword>
<sequence length="131" mass="12488">MSTFAILLFCAQAYLVQNVYSQCHRGPIAHIGTPACGSEGRLIAPAALGYGGVATILSAPLASPLGANSASAYGGTGVGDLAVTGEVGVGGTTLVAGQVPILGAVEFGGVVPATGGVSISGSCGCGCNGAY</sequence>
<dbReference type="AlphaFoldDB" id="A0AAU9TAD6"/>
<gene>
    <name evidence="5" type="ORF">EEDITHA_LOCUS658</name>
</gene>
<keyword evidence="2" id="KW-0677">Repeat</keyword>
<accession>A0AAU9TAD6</accession>
<comment type="caution">
    <text evidence="5">The sequence shown here is derived from an EMBL/GenBank/DDBJ whole genome shotgun (WGS) entry which is preliminary data.</text>
</comment>
<dbReference type="GO" id="GO:0007304">
    <property type="term" value="P:chorion-containing eggshell formation"/>
    <property type="evidence" value="ECO:0007669"/>
    <property type="project" value="InterPro"/>
</dbReference>
<organism evidence="5 6">
    <name type="scientific">Euphydryas editha</name>
    <name type="common">Edith's checkerspot</name>
    <dbReference type="NCBI Taxonomy" id="104508"/>
    <lineage>
        <taxon>Eukaryota</taxon>
        <taxon>Metazoa</taxon>
        <taxon>Ecdysozoa</taxon>
        <taxon>Arthropoda</taxon>
        <taxon>Hexapoda</taxon>
        <taxon>Insecta</taxon>
        <taxon>Pterygota</taxon>
        <taxon>Neoptera</taxon>
        <taxon>Endopterygota</taxon>
        <taxon>Lepidoptera</taxon>
        <taxon>Glossata</taxon>
        <taxon>Ditrysia</taxon>
        <taxon>Papilionoidea</taxon>
        <taxon>Nymphalidae</taxon>
        <taxon>Nymphalinae</taxon>
        <taxon>Euphydryas</taxon>
    </lineage>
</organism>
<dbReference type="InterPro" id="IPR002635">
    <property type="entry name" value="Chorion"/>
</dbReference>
<dbReference type="EMBL" id="CAKOGL010000002">
    <property type="protein sequence ID" value="CAH2084046.1"/>
    <property type="molecule type" value="Genomic_DNA"/>
</dbReference>
<feature type="chain" id="PRO_5043358944" description="Chorion class A protein Ld2/Ld41" evidence="4">
    <location>
        <begin position="22"/>
        <end position="131"/>
    </location>
</feature>
<evidence type="ECO:0000313" key="6">
    <source>
        <dbReference type="Proteomes" id="UP001153954"/>
    </source>
</evidence>